<comment type="function">
    <text evidence="2">Antitoxin component of a type II toxin-antitoxin (TA) system.</text>
</comment>
<reference evidence="3 4" key="1">
    <citation type="journal article" date="2018" name="Aquat. Microb. Ecol.">
        <title>Gammaproteobacterial methanotrophs dominate.</title>
        <authorList>
            <person name="Rissanen A.J."/>
            <person name="Saarenheimo J."/>
            <person name="Tiirola M."/>
            <person name="Peura S."/>
            <person name="Aalto S.L."/>
            <person name="Karvinen A."/>
            <person name="Nykanen H."/>
        </authorList>
    </citation>
    <scope>NUCLEOTIDE SEQUENCE [LARGE SCALE GENOMIC DNA]</scope>
    <source>
        <strain evidence="3">AMbin10</strain>
    </source>
</reference>
<dbReference type="InterPro" id="IPR051416">
    <property type="entry name" value="phD-YefM_TA_antitoxins"/>
</dbReference>
<dbReference type="InterPro" id="IPR036165">
    <property type="entry name" value="YefM-like_sf"/>
</dbReference>
<accession>A0A2W4RYB7</accession>
<protein>
    <recommendedName>
        <fullName evidence="2">Antitoxin</fullName>
    </recommendedName>
</protein>
<organism evidence="3 4">
    <name type="scientific">Candidatus Methylumidiphilus alinenensis</name>
    <dbReference type="NCBI Taxonomy" id="2202197"/>
    <lineage>
        <taxon>Bacteria</taxon>
        <taxon>Pseudomonadati</taxon>
        <taxon>Pseudomonadota</taxon>
        <taxon>Gammaproteobacteria</taxon>
        <taxon>Methylococcales</taxon>
        <taxon>Candidatus Methylumidiphilus</taxon>
    </lineage>
</organism>
<evidence type="ECO:0000256" key="2">
    <source>
        <dbReference type="RuleBase" id="RU362080"/>
    </source>
</evidence>
<dbReference type="InterPro" id="IPR006442">
    <property type="entry name" value="Antitoxin_Phd/YefM"/>
</dbReference>
<comment type="similarity">
    <text evidence="1 2">Belongs to the phD/YefM antitoxin family.</text>
</comment>
<dbReference type="AlphaFoldDB" id="A0A2W4RYB7"/>
<dbReference type="SUPFAM" id="SSF143120">
    <property type="entry name" value="YefM-like"/>
    <property type="match status" value="1"/>
</dbReference>
<comment type="caution">
    <text evidence="3">The sequence shown here is derived from an EMBL/GenBank/DDBJ whole genome shotgun (WGS) entry which is preliminary data.</text>
</comment>
<name>A0A2W4RYB7_9GAMM</name>
<evidence type="ECO:0000313" key="3">
    <source>
        <dbReference type="EMBL" id="PZN68880.1"/>
    </source>
</evidence>
<evidence type="ECO:0000256" key="1">
    <source>
        <dbReference type="ARBA" id="ARBA00009981"/>
    </source>
</evidence>
<evidence type="ECO:0000313" key="4">
    <source>
        <dbReference type="Proteomes" id="UP000249396"/>
    </source>
</evidence>
<sequence length="96" mass="10522">METNVRDLKAHLSEYLHRAALGEEVMVTLRGKPLARLVPASLDATQENLEETSIARLRSLPWVIPGNGNKPMGASNPVCVGSNEKKLADIVSEMRE</sequence>
<proteinExistence type="inferred from homology"/>
<dbReference type="EMBL" id="QJPH01000592">
    <property type="protein sequence ID" value="PZN68880.1"/>
    <property type="molecule type" value="Genomic_DNA"/>
</dbReference>
<dbReference type="NCBIfam" id="TIGR01552">
    <property type="entry name" value="phd_fam"/>
    <property type="match status" value="1"/>
</dbReference>
<dbReference type="PANTHER" id="PTHR35377">
    <property type="entry name" value="ANTITOXIN VAPB49-RELATED-RELATED"/>
    <property type="match status" value="1"/>
</dbReference>
<gene>
    <name evidence="3" type="ORF">DM484_30675</name>
</gene>
<dbReference type="Pfam" id="PF02604">
    <property type="entry name" value="PhdYeFM_antitox"/>
    <property type="match status" value="1"/>
</dbReference>
<dbReference type="Proteomes" id="UP000249396">
    <property type="component" value="Unassembled WGS sequence"/>
</dbReference>
<dbReference type="Gene3D" id="3.40.1620.10">
    <property type="entry name" value="YefM-like domain"/>
    <property type="match status" value="1"/>
</dbReference>